<organism evidence="1 2">
    <name type="scientific">Amycolatopsis antarctica</name>
    <dbReference type="NCBI Taxonomy" id="1854586"/>
    <lineage>
        <taxon>Bacteria</taxon>
        <taxon>Bacillati</taxon>
        <taxon>Actinomycetota</taxon>
        <taxon>Actinomycetes</taxon>
        <taxon>Pseudonocardiales</taxon>
        <taxon>Pseudonocardiaceae</taxon>
        <taxon>Amycolatopsis</taxon>
    </lineage>
</organism>
<protein>
    <submittedName>
        <fullName evidence="1">Uncharacterized protein</fullName>
    </submittedName>
</protein>
<evidence type="ECO:0000313" key="2">
    <source>
        <dbReference type="Proteomes" id="UP000242444"/>
    </source>
</evidence>
<dbReference type="EMBL" id="NKYE01000001">
    <property type="protein sequence ID" value="OZM74957.1"/>
    <property type="molecule type" value="Genomic_DNA"/>
</dbReference>
<sequence>MEQRLFGLVADGVFQFLQGAVGTAGALRGAENAEAARLVAAWRTLLRLHDHRPSGRCPLCKRGRKGHTTELCTVWQVAVAYFLRRLPGED</sequence>
<proteinExistence type="predicted"/>
<comment type="caution">
    <text evidence="1">The sequence shown here is derived from an EMBL/GenBank/DDBJ whole genome shotgun (WGS) entry which is preliminary data.</text>
</comment>
<dbReference type="AlphaFoldDB" id="A0A263DBS9"/>
<dbReference type="InParanoid" id="A0A263DBS9"/>
<keyword evidence="2" id="KW-1185">Reference proteome</keyword>
<evidence type="ECO:0000313" key="1">
    <source>
        <dbReference type="EMBL" id="OZM74957.1"/>
    </source>
</evidence>
<gene>
    <name evidence="1" type="ORF">CFN78_01785</name>
</gene>
<dbReference type="Proteomes" id="UP000242444">
    <property type="component" value="Unassembled WGS sequence"/>
</dbReference>
<name>A0A263DBS9_9PSEU</name>
<accession>A0A263DBS9</accession>
<reference evidence="1 2" key="1">
    <citation type="submission" date="2017-07" db="EMBL/GenBank/DDBJ databases">
        <title>Amycolatopsis antarcticus sp. nov., isolated from the surface of an Antarcticus brown macroalga.</title>
        <authorList>
            <person name="Wang J."/>
            <person name="Leiva S."/>
            <person name="Huang J."/>
            <person name="Huang Y."/>
        </authorList>
    </citation>
    <scope>NUCLEOTIDE SEQUENCE [LARGE SCALE GENOMIC DNA]</scope>
    <source>
        <strain evidence="1 2">AU-G6</strain>
    </source>
</reference>